<evidence type="ECO:0000313" key="5">
    <source>
        <dbReference type="Proteomes" id="UP001054837"/>
    </source>
</evidence>
<dbReference type="Gene3D" id="2.10.25.10">
    <property type="entry name" value="Laminin"/>
    <property type="match status" value="1"/>
</dbReference>
<proteinExistence type="predicted"/>
<accession>A0AAV4QK51</accession>
<sequence>FISTETLITKKFTSTSKECDCGVNSYACVSNMYTEKSCFCRRGYVEVNGFCTECVCGEFSYSCAIDPIKGKMCLCVPGYVYVPDFYCTGGNQYPYTNTSRITSRGSTEYRYTNTPVPTSRGSTEYRYTNTPCPLHECLIFIDCYCGVNSYSCVLDRRHGKMCHCHHGYVQMDGYCTESSRTEYPSTASYSSTSQGCYCGANSYSCVFHWRHGKMCHCHHGYVQINGYCSVSSSTEYSSTAIYRSTSGACYCGANSYSCVYDWRRGKMCHCHPGYVQMDGYCFATSSSTPSGSSTEKPKTTTVQDCDCGKNSHSCRYNWFGRKVCNCFFGFVQYDDYCTVPTSTDYPSTASYRSTPRDCYCGVNSYSCVFDWRHGKMCHCHHGYVQMDGYCSATSSPAPSSSSTEKPQTTTVQDCYCGKNSLSCRYDWFGRKVCNCSFGYVQYNDYCTEICNDDKCLHGKCQVIGQGYECKCYEGYVGSRCDKPIELKERNLLLWPAIQVSFMISIFILLLVMLVLLCRQKK</sequence>
<keyword evidence="2" id="KW-1133">Transmembrane helix</keyword>
<comment type="caution">
    <text evidence="1">Lacks conserved residue(s) required for the propagation of feature annotation.</text>
</comment>
<dbReference type="PROSITE" id="PS01186">
    <property type="entry name" value="EGF_2"/>
    <property type="match status" value="1"/>
</dbReference>
<dbReference type="EMBL" id="BPLQ01004707">
    <property type="protein sequence ID" value="GIY10063.1"/>
    <property type="molecule type" value="Genomic_DNA"/>
</dbReference>
<evidence type="ECO:0000256" key="2">
    <source>
        <dbReference type="SAM" id="Phobius"/>
    </source>
</evidence>
<comment type="caution">
    <text evidence="4">The sequence shown here is derived from an EMBL/GenBank/DDBJ whole genome shotgun (WGS) entry which is preliminary data.</text>
</comment>
<reference evidence="4 5" key="1">
    <citation type="submission" date="2021-06" db="EMBL/GenBank/DDBJ databases">
        <title>Caerostris darwini draft genome.</title>
        <authorList>
            <person name="Kono N."/>
            <person name="Arakawa K."/>
        </authorList>
    </citation>
    <scope>NUCLEOTIDE SEQUENCE [LARGE SCALE GENOMIC DNA]</scope>
</reference>
<evidence type="ECO:0000259" key="3">
    <source>
        <dbReference type="PROSITE" id="PS50026"/>
    </source>
</evidence>
<dbReference type="PROSITE" id="PS00022">
    <property type="entry name" value="EGF_1"/>
    <property type="match status" value="1"/>
</dbReference>
<keyword evidence="5" id="KW-1185">Reference proteome</keyword>
<keyword evidence="1" id="KW-0245">EGF-like domain</keyword>
<dbReference type="PROSITE" id="PS50026">
    <property type="entry name" value="EGF_3"/>
    <property type="match status" value="1"/>
</dbReference>
<dbReference type="Proteomes" id="UP001054837">
    <property type="component" value="Unassembled WGS sequence"/>
</dbReference>
<evidence type="ECO:0000313" key="4">
    <source>
        <dbReference type="EMBL" id="GIY10063.1"/>
    </source>
</evidence>
<evidence type="ECO:0000256" key="1">
    <source>
        <dbReference type="PROSITE-ProRule" id="PRU00076"/>
    </source>
</evidence>
<keyword evidence="2" id="KW-0472">Membrane</keyword>
<keyword evidence="2" id="KW-0812">Transmembrane</keyword>
<name>A0AAV4QK51_9ARAC</name>
<feature type="non-terminal residue" evidence="4">
    <location>
        <position position="1"/>
    </location>
</feature>
<feature type="disulfide bond" evidence="1">
    <location>
        <begin position="471"/>
        <end position="480"/>
    </location>
</feature>
<protein>
    <submittedName>
        <fullName evidence="4">EGF-like domain-containing protein</fullName>
    </submittedName>
</protein>
<dbReference type="SMART" id="SM00181">
    <property type="entry name" value="EGF"/>
    <property type="match status" value="3"/>
</dbReference>
<dbReference type="Pfam" id="PF00008">
    <property type="entry name" value="EGF"/>
    <property type="match status" value="1"/>
</dbReference>
<gene>
    <name evidence="4" type="primary">AVEN_145816_1</name>
    <name evidence="4" type="ORF">CDAR_64222</name>
</gene>
<dbReference type="InterPro" id="IPR000742">
    <property type="entry name" value="EGF"/>
</dbReference>
<feature type="transmembrane region" description="Helical" evidence="2">
    <location>
        <begin position="492"/>
        <end position="516"/>
    </location>
</feature>
<keyword evidence="1" id="KW-1015">Disulfide bond</keyword>
<dbReference type="AlphaFoldDB" id="A0AAV4QK51"/>
<organism evidence="4 5">
    <name type="scientific">Caerostris darwini</name>
    <dbReference type="NCBI Taxonomy" id="1538125"/>
    <lineage>
        <taxon>Eukaryota</taxon>
        <taxon>Metazoa</taxon>
        <taxon>Ecdysozoa</taxon>
        <taxon>Arthropoda</taxon>
        <taxon>Chelicerata</taxon>
        <taxon>Arachnida</taxon>
        <taxon>Araneae</taxon>
        <taxon>Araneomorphae</taxon>
        <taxon>Entelegynae</taxon>
        <taxon>Araneoidea</taxon>
        <taxon>Araneidae</taxon>
        <taxon>Caerostris</taxon>
    </lineage>
</organism>
<feature type="domain" description="EGF-like" evidence="3">
    <location>
        <begin position="451"/>
        <end position="481"/>
    </location>
</feature>